<accession>A0A382SNI7</accession>
<name>A0A382SNI7_9ZZZZ</name>
<dbReference type="InterPro" id="IPR037150">
    <property type="entry name" value="H-NS_C_dom_sf"/>
</dbReference>
<dbReference type="GO" id="GO:0003677">
    <property type="term" value="F:DNA binding"/>
    <property type="evidence" value="ECO:0007669"/>
    <property type="project" value="InterPro"/>
</dbReference>
<dbReference type="SMART" id="SM00528">
    <property type="entry name" value="HNS"/>
    <property type="match status" value="1"/>
</dbReference>
<dbReference type="InterPro" id="IPR027444">
    <property type="entry name" value="H-NS_C_dom"/>
</dbReference>
<evidence type="ECO:0000259" key="1">
    <source>
        <dbReference type="SMART" id="SM00528"/>
    </source>
</evidence>
<dbReference type="AlphaFoldDB" id="A0A382SNI7"/>
<dbReference type="Gene3D" id="4.10.430.10">
    <property type="entry name" value="Histone-like protein H-NS, C-terminal domain"/>
    <property type="match status" value="1"/>
</dbReference>
<reference evidence="2" key="1">
    <citation type="submission" date="2018-05" db="EMBL/GenBank/DDBJ databases">
        <authorList>
            <person name="Lanie J.A."/>
            <person name="Ng W.-L."/>
            <person name="Kazmierczak K.M."/>
            <person name="Andrzejewski T.M."/>
            <person name="Davidsen T.M."/>
            <person name="Wayne K.J."/>
            <person name="Tettelin H."/>
            <person name="Glass J.I."/>
            <person name="Rusch D."/>
            <person name="Podicherti R."/>
            <person name="Tsui H.-C.T."/>
            <person name="Winkler M.E."/>
        </authorList>
    </citation>
    <scope>NUCLEOTIDE SEQUENCE</scope>
</reference>
<dbReference type="Pfam" id="PF00816">
    <property type="entry name" value="Histone_HNS"/>
    <property type="match status" value="1"/>
</dbReference>
<dbReference type="EMBL" id="UINC01130161">
    <property type="protein sequence ID" value="SVD11045.1"/>
    <property type="molecule type" value="Genomic_DNA"/>
</dbReference>
<protein>
    <recommendedName>
        <fullName evidence="1">DNA-binding protein H-NS-like C-terminal domain-containing protein</fullName>
    </recommendedName>
</protein>
<feature type="domain" description="DNA-binding protein H-NS-like C-terminal" evidence="1">
    <location>
        <begin position="68"/>
        <end position="113"/>
    </location>
</feature>
<organism evidence="2">
    <name type="scientific">marine metagenome</name>
    <dbReference type="NCBI Taxonomy" id="408172"/>
    <lineage>
        <taxon>unclassified sequences</taxon>
        <taxon>metagenomes</taxon>
        <taxon>ecological metagenomes</taxon>
    </lineage>
</organism>
<gene>
    <name evidence="2" type="ORF">METZ01_LOCUS363899</name>
</gene>
<evidence type="ECO:0000313" key="2">
    <source>
        <dbReference type="EMBL" id="SVD11045.1"/>
    </source>
</evidence>
<dbReference type="SUPFAM" id="SSF81273">
    <property type="entry name" value="H-NS histone-like proteins"/>
    <property type="match status" value="1"/>
</dbReference>
<sequence>MDLDQLDAKQLRKIFIVANTPLNRRQKVEKAATEIQRIIGKHRLNKDDLKILLSGLQAVKTNSASKVKATRSKVEPKYINQDGSKKWTGRGRSPSWVIEVCQNEGITIEQFKQDARFALDRLQPGSFTSAQSHNSAAFNSEAESV</sequence>
<proteinExistence type="predicted"/>